<protein>
    <recommendedName>
        <fullName evidence="3">Stage III sporulation protein AB</fullName>
    </recommendedName>
</protein>
<gene>
    <name evidence="1" type="ORF">DWX93_00020</name>
</gene>
<accession>A0A395VE46</accession>
<dbReference type="Pfam" id="PF09548">
    <property type="entry name" value="Spore_III_AB"/>
    <property type="match status" value="1"/>
</dbReference>
<organism evidence="1 2">
    <name type="scientific">Roseburia hominis</name>
    <dbReference type="NCBI Taxonomy" id="301301"/>
    <lineage>
        <taxon>Bacteria</taxon>
        <taxon>Bacillati</taxon>
        <taxon>Bacillota</taxon>
        <taxon>Clostridia</taxon>
        <taxon>Lachnospirales</taxon>
        <taxon>Lachnospiraceae</taxon>
        <taxon>Roseburia</taxon>
    </lineage>
</organism>
<reference evidence="1 2" key="1">
    <citation type="submission" date="2018-08" db="EMBL/GenBank/DDBJ databases">
        <title>A genome reference for cultivated species of the human gut microbiota.</title>
        <authorList>
            <person name="Zou Y."/>
            <person name="Xue W."/>
            <person name="Luo G."/>
        </authorList>
    </citation>
    <scope>NUCLEOTIDE SEQUENCE [LARGE SCALE GENOMIC DNA]</scope>
    <source>
        <strain evidence="1 2">AF22-12AC</strain>
    </source>
</reference>
<dbReference type="Proteomes" id="UP000266172">
    <property type="component" value="Unassembled WGS sequence"/>
</dbReference>
<dbReference type="RefSeq" id="WP_118095992.1">
    <property type="nucleotide sequence ID" value="NZ_CP117966.1"/>
</dbReference>
<name>A0A395VE46_9FIRM</name>
<evidence type="ECO:0000313" key="1">
    <source>
        <dbReference type="EMBL" id="RGS41772.1"/>
    </source>
</evidence>
<evidence type="ECO:0008006" key="3">
    <source>
        <dbReference type="Google" id="ProtNLM"/>
    </source>
</evidence>
<dbReference type="AlphaFoldDB" id="A0A395VE46"/>
<evidence type="ECO:0000313" key="2">
    <source>
        <dbReference type="Proteomes" id="UP000266172"/>
    </source>
</evidence>
<dbReference type="EMBL" id="QRVL01000001">
    <property type="protein sequence ID" value="RGS41772.1"/>
    <property type="molecule type" value="Genomic_DNA"/>
</dbReference>
<sequence>MLKIMGSILVFAAAAGMAGTYKRELADHLALLYALRKLLVDLSCYGNGTRQPVEVLLGCFVRTPDERLNEICRKIADCLIEKNEKNGELVWKRVFEEYRKKLCLTGEESALIEEAGGALFGRSEEENHRRLTLILEQLDDRIKTVRGELGEKQKIYATVSMVMGGMLVILLI</sequence>
<comment type="caution">
    <text evidence="1">The sequence shown here is derived from an EMBL/GenBank/DDBJ whole genome shotgun (WGS) entry which is preliminary data.</text>
</comment>
<dbReference type="InterPro" id="IPR014198">
    <property type="entry name" value="Spore_III_AB"/>
</dbReference>
<proteinExistence type="predicted"/>